<sequence>MHANFFLALLVPVSGALAQATCAEAPSPAGQAALQGACNAFGSTRTDCATGVSLTQIWYAPPGCNAAGVLRLRNTSPNNRKIVQVRSGPLVANFWVNGGGECVTNLPLTVVRGFGVWENQCKGYDRIF</sequence>
<name>A0A9P4GJX1_9PLEO</name>
<organism evidence="2 3">
    <name type="scientific">Cucurbitaria berberidis CBS 394.84</name>
    <dbReference type="NCBI Taxonomy" id="1168544"/>
    <lineage>
        <taxon>Eukaryota</taxon>
        <taxon>Fungi</taxon>
        <taxon>Dikarya</taxon>
        <taxon>Ascomycota</taxon>
        <taxon>Pezizomycotina</taxon>
        <taxon>Dothideomycetes</taxon>
        <taxon>Pleosporomycetidae</taxon>
        <taxon>Pleosporales</taxon>
        <taxon>Pleosporineae</taxon>
        <taxon>Cucurbitariaceae</taxon>
        <taxon>Cucurbitaria</taxon>
    </lineage>
</organism>
<feature type="signal peptide" evidence="1">
    <location>
        <begin position="1"/>
        <end position="18"/>
    </location>
</feature>
<protein>
    <submittedName>
        <fullName evidence="2">Uncharacterized protein</fullName>
    </submittedName>
</protein>
<reference evidence="2" key="1">
    <citation type="submission" date="2020-01" db="EMBL/GenBank/DDBJ databases">
        <authorList>
            <consortium name="DOE Joint Genome Institute"/>
            <person name="Haridas S."/>
            <person name="Albert R."/>
            <person name="Binder M."/>
            <person name="Bloem J."/>
            <person name="Labutti K."/>
            <person name="Salamov A."/>
            <person name="Andreopoulos B."/>
            <person name="Baker S.E."/>
            <person name="Barry K."/>
            <person name="Bills G."/>
            <person name="Bluhm B.H."/>
            <person name="Cannon C."/>
            <person name="Castanera R."/>
            <person name="Culley D.E."/>
            <person name="Daum C."/>
            <person name="Ezra D."/>
            <person name="Gonzalez J.B."/>
            <person name="Henrissat B."/>
            <person name="Kuo A."/>
            <person name="Liang C."/>
            <person name="Lipzen A."/>
            <person name="Lutzoni F."/>
            <person name="Magnuson J."/>
            <person name="Mondo S."/>
            <person name="Nolan M."/>
            <person name="Ohm R."/>
            <person name="Pangilinan J."/>
            <person name="Park H.-J."/>
            <person name="Ramirez L."/>
            <person name="Alfaro M."/>
            <person name="Sun H."/>
            <person name="Tritt A."/>
            <person name="Yoshinaga Y."/>
            <person name="Zwiers L.-H."/>
            <person name="Turgeon B.G."/>
            <person name="Goodwin S.B."/>
            <person name="Spatafora J.W."/>
            <person name="Crous P.W."/>
            <person name="Grigoriev I.V."/>
        </authorList>
    </citation>
    <scope>NUCLEOTIDE SEQUENCE</scope>
    <source>
        <strain evidence="2">CBS 394.84</strain>
    </source>
</reference>
<evidence type="ECO:0000313" key="2">
    <source>
        <dbReference type="EMBL" id="KAF1847648.1"/>
    </source>
</evidence>
<evidence type="ECO:0000256" key="1">
    <source>
        <dbReference type="SAM" id="SignalP"/>
    </source>
</evidence>
<evidence type="ECO:0000313" key="3">
    <source>
        <dbReference type="Proteomes" id="UP000800039"/>
    </source>
</evidence>
<dbReference type="RefSeq" id="XP_040790211.1">
    <property type="nucleotide sequence ID" value="XM_040935915.1"/>
</dbReference>
<comment type="caution">
    <text evidence="2">The sequence shown here is derived from an EMBL/GenBank/DDBJ whole genome shotgun (WGS) entry which is preliminary data.</text>
</comment>
<feature type="chain" id="PRO_5040105824" evidence="1">
    <location>
        <begin position="19"/>
        <end position="128"/>
    </location>
</feature>
<dbReference type="AlphaFoldDB" id="A0A9P4GJX1"/>
<keyword evidence="1" id="KW-0732">Signal</keyword>
<dbReference type="Proteomes" id="UP000800039">
    <property type="component" value="Unassembled WGS sequence"/>
</dbReference>
<dbReference type="EMBL" id="ML976615">
    <property type="protein sequence ID" value="KAF1847648.1"/>
    <property type="molecule type" value="Genomic_DNA"/>
</dbReference>
<accession>A0A9P4GJX1</accession>
<keyword evidence="3" id="KW-1185">Reference proteome</keyword>
<gene>
    <name evidence="2" type="ORF">K460DRAFT_392946</name>
</gene>
<dbReference type="GeneID" id="63853166"/>
<proteinExistence type="predicted"/>